<accession>A0A1N6S7C9</accession>
<reference evidence="1 2" key="1">
    <citation type="submission" date="2017-01" db="EMBL/GenBank/DDBJ databases">
        <authorList>
            <person name="Mah S.A."/>
            <person name="Swanson W.J."/>
            <person name="Moy G.W."/>
            <person name="Vacquier V.D."/>
        </authorList>
    </citation>
    <scope>NUCLEOTIDE SEQUENCE [LARGE SCALE GENOMIC DNA]</scope>
    <source>
        <strain evidence="1 2">DSM 7027</strain>
    </source>
</reference>
<keyword evidence="2" id="KW-1185">Reference proteome</keyword>
<dbReference type="InterPro" id="IPR008995">
    <property type="entry name" value="Mo/tungstate-bd_C_term_dom"/>
</dbReference>
<dbReference type="Proteomes" id="UP000186895">
    <property type="component" value="Unassembled WGS sequence"/>
</dbReference>
<evidence type="ECO:0000313" key="1">
    <source>
        <dbReference type="EMBL" id="SIQ36856.1"/>
    </source>
</evidence>
<name>A0A1N6S7C9_9GAMM</name>
<proteinExistence type="predicted"/>
<organism evidence="1 2">
    <name type="scientific">Marinobacterium stanieri</name>
    <dbReference type="NCBI Taxonomy" id="49186"/>
    <lineage>
        <taxon>Bacteria</taxon>
        <taxon>Pseudomonadati</taxon>
        <taxon>Pseudomonadota</taxon>
        <taxon>Gammaproteobacteria</taxon>
        <taxon>Oceanospirillales</taxon>
        <taxon>Oceanospirillaceae</taxon>
        <taxon>Marinobacterium</taxon>
    </lineage>
</organism>
<dbReference type="STRING" id="49186.SAMN05421647_10466"/>
<dbReference type="AlphaFoldDB" id="A0A1N6S7C9"/>
<sequence>MLPSRTDPCQTAEERYALPVKVDASGCVWSGGSELPCPLDLPLGKRGFLLFEPQHAVLLLGPWGPDPRSNLLLSARVSHAEPQGLLHLWLGAGLPELVLERRPEAQSILSARTGQKVWLAVSSQALAFSL</sequence>
<dbReference type="SUPFAM" id="SSF50331">
    <property type="entry name" value="MOP-like"/>
    <property type="match status" value="1"/>
</dbReference>
<dbReference type="EMBL" id="FTMN01000004">
    <property type="protein sequence ID" value="SIQ36856.1"/>
    <property type="molecule type" value="Genomic_DNA"/>
</dbReference>
<gene>
    <name evidence="1" type="ORF">SAMN05421647_10466</name>
</gene>
<evidence type="ECO:0000313" key="2">
    <source>
        <dbReference type="Proteomes" id="UP000186895"/>
    </source>
</evidence>
<protein>
    <submittedName>
        <fullName evidence="1">Uncharacterized protein</fullName>
    </submittedName>
</protein>